<evidence type="ECO:0000313" key="2">
    <source>
        <dbReference type="Proteomes" id="UP000177372"/>
    </source>
</evidence>
<dbReference type="SUPFAM" id="SSF52540">
    <property type="entry name" value="P-loop containing nucleoside triphosphate hydrolases"/>
    <property type="match status" value="1"/>
</dbReference>
<dbReference type="Gene3D" id="3.40.50.300">
    <property type="entry name" value="P-loop containing nucleotide triphosphate hydrolases"/>
    <property type="match status" value="1"/>
</dbReference>
<proteinExistence type="predicted"/>
<dbReference type="InterPro" id="IPR027417">
    <property type="entry name" value="P-loop_NTPase"/>
</dbReference>
<dbReference type="AlphaFoldDB" id="A0A1F6F1S0"/>
<accession>A0A1F6F1S0</accession>
<dbReference type="STRING" id="1798512.A3A39_00910"/>
<organism evidence="1 2">
    <name type="scientific">Candidatus Kaiserbacteria bacterium RIFCSPLOWO2_01_FULL_54_13</name>
    <dbReference type="NCBI Taxonomy" id="1798512"/>
    <lineage>
        <taxon>Bacteria</taxon>
        <taxon>Candidatus Kaiseribacteriota</taxon>
    </lineage>
</organism>
<dbReference type="EMBL" id="MFLZ01000018">
    <property type="protein sequence ID" value="OGG79812.1"/>
    <property type="molecule type" value="Genomic_DNA"/>
</dbReference>
<gene>
    <name evidence="1" type="ORF">A3A39_00910</name>
</gene>
<dbReference type="Proteomes" id="UP000177372">
    <property type="component" value="Unassembled WGS sequence"/>
</dbReference>
<sequence>MTREEFDRRLAEGGLALTFVGMSGIGKTRRAKQLRDVGFKYVSCDDLIAERLKSPSKLETVTDVGRWMGQPYEEGYREREKAYLDLEEEITRELLEDLRQNTMVDSTGSIVYLSDSLCEDVKKKLLVVYLKAEPDIYERMLALYHADPKPVVWADAFKMEKGESTLSALARSFPKLLDYRARKYEEMADVTLPAKAVWDIADGQLLLQLTREALG</sequence>
<evidence type="ECO:0000313" key="1">
    <source>
        <dbReference type="EMBL" id="OGG79812.1"/>
    </source>
</evidence>
<reference evidence="1 2" key="1">
    <citation type="journal article" date="2016" name="Nat. Commun.">
        <title>Thousands of microbial genomes shed light on interconnected biogeochemical processes in an aquifer system.</title>
        <authorList>
            <person name="Anantharaman K."/>
            <person name="Brown C.T."/>
            <person name="Hug L.A."/>
            <person name="Sharon I."/>
            <person name="Castelle C.J."/>
            <person name="Probst A.J."/>
            <person name="Thomas B.C."/>
            <person name="Singh A."/>
            <person name="Wilkins M.J."/>
            <person name="Karaoz U."/>
            <person name="Brodie E.L."/>
            <person name="Williams K.H."/>
            <person name="Hubbard S.S."/>
            <person name="Banfield J.F."/>
        </authorList>
    </citation>
    <scope>NUCLEOTIDE SEQUENCE [LARGE SCALE GENOMIC DNA]</scope>
</reference>
<name>A0A1F6F1S0_9BACT</name>
<comment type="caution">
    <text evidence="1">The sequence shown here is derived from an EMBL/GenBank/DDBJ whole genome shotgun (WGS) entry which is preliminary data.</text>
</comment>
<protein>
    <submittedName>
        <fullName evidence="1">Uncharacterized protein</fullName>
    </submittedName>
</protein>